<dbReference type="AlphaFoldDB" id="A0A5K1K5K9"/>
<dbReference type="InterPro" id="IPR000804">
    <property type="entry name" value="Clathrin_sm-chain_CS"/>
</dbReference>
<feature type="region of interest" description="Disordered" evidence="6">
    <location>
        <begin position="195"/>
        <end position="221"/>
    </location>
</feature>
<dbReference type="Gene3D" id="3.30.450.60">
    <property type="match status" value="1"/>
</dbReference>
<dbReference type="EMBL" id="LR729345">
    <property type="protein sequence ID" value="VWP01407.1"/>
    <property type="molecule type" value="Genomic_DNA"/>
</dbReference>
<dbReference type="GO" id="GO:0012505">
    <property type="term" value="C:endomembrane system"/>
    <property type="evidence" value="ECO:0007669"/>
    <property type="project" value="UniProtKB-SubCell"/>
</dbReference>
<evidence type="ECO:0000259" key="7">
    <source>
        <dbReference type="Pfam" id="PF01217"/>
    </source>
</evidence>
<comment type="similarity">
    <text evidence="2">Belongs to the adaptor complexes small subunit family.</text>
</comment>
<keyword evidence="3" id="KW-0813">Transport</keyword>
<evidence type="ECO:0000256" key="5">
    <source>
        <dbReference type="ARBA" id="ARBA00023136"/>
    </source>
</evidence>
<evidence type="ECO:0000256" key="4">
    <source>
        <dbReference type="ARBA" id="ARBA00022927"/>
    </source>
</evidence>
<dbReference type="PROSITE" id="PS00989">
    <property type="entry name" value="CLAT_ADAPTOR_S"/>
    <property type="match status" value="1"/>
</dbReference>
<dbReference type="GO" id="GO:0016746">
    <property type="term" value="F:acyltransferase activity"/>
    <property type="evidence" value="ECO:0007669"/>
    <property type="project" value="UniProtKB-KW"/>
</dbReference>
<feature type="domain" description="AP complex mu/sigma subunit" evidence="7">
    <location>
        <begin position="244"/>
        <end position="362"/>
    </location>
</feature>
<organism evidence="8">
    <name type="scientific">Ganoderma boninense</name>
    <dbReference type="NCBI Taxonomy" id="34458"/>
    <lineage>
        <taxon>Eukaryota</taxon>
        <taxon>Fungi</taxon>
        <taxon>Dikarya</taxon>
        <taxon>Basidiomycota</taxon>
        <taxon>Agaricomycotina</taxon>
        <taxon>Agaricomycetes</taxon>
        <taxon>Polyporales</taxon>
        <taxon>Polyporaceae</taxon>
        <taxon>Ganoderma</taxon>
    </lineage>
</organism>
<keyword evidence="5" id="KW-0472">Membrane</keyword>
<keyword evidence="8" id="KW-0012">Acyltransferase</keyword>
<dbReference type="InterPro" id="IPR022775">
    <property type="entry name" value="AP_mu_sigma_su"/>
</dbReference>
<accession>A0A5K1K5K9</accession>
<sequence>MFLLTGLFPIRERISLLPGLLPRNGEECKLIEENILRPRVSDREKTVFHEMVDLEVDNDAPAEEQWSKDEWYCLDCIKELYRQRFLPWWKKTRQGDGSTAREDCWYGYNCRTMTHKPAHASKLGVRGVVPFMLWTILVRSLLIRPVVFSTSANQLEESLQIRQLYPQRSSILHPFHCPEGTECLCLKPARAEDPEAERSVVPGQKPTFGRPGHPEARSSKPRMTERVDLLFPIHRPQRDFHSDLNTSGVPRLTKFYSPIYQSQQTLVEKIYALVSARPASLCNFLDAPELEAFLKPPKGGDGEKLRVVYRSYATLYFVFVVDSAESELGILDLIQVFVESLDSAFENVCELDLVFHFDEVSCVRLNPSTGTARGSHRLPIAKAHHILAEIIQGGLVLETNVNEIDRAVQDAAKARKESFASANPLSLTGGGAVGSRGAGLQTPLGWLAGRLTGVGGR</sequence>
<feature type="compositionally biased region" description="Basic and acidic residues" evidence="6">
    <location>
        <begin position="212"/>
        <end position="221"/>
    </location>
</feature>
<dbReference type="GO" id="GO:0030117">
    <property type="term" value="C:membrane coat"/>
    <property type="evidence" value="ECO:0007669"/>
    <property type="project" value="InterPro"/>
</dbReference>
<keyword evidence="8" id="KW-0808">Transferase</keyword>
<evidence type="ECO:0000256" key="2">
    <source>
        <dbReference type="ARBA" id="ARBA00006972"/>
    </source>
</evidence>
<comment type="subcellular location">
    <subcellularLocation>
        <location evidence="1">Endomembrane system</location>
    </subcellularLocation>
</comment>
<dbReference type="EC" id="2.3.1.-" evidence="8"/>
<proteinExistence type="inferred from homology"/>
<evidence type="ECO:0000256" key="3">
    <source>
        <dbReference type="ARBA" id="ARBA00022448"/>
    </source>
</evidence>
<dbReference type="InterPro" id="IPR011012">
    <property type="entry name" value="Longin-like_dom_sf"/>
</dbReference>
<dbReference type="SUPFAM" id="SSF64356">
    <property type="entry name" value="SNARE-like"/>
    <property type="match status" value="1"/>
</dbReference>
<name>A0A5K1K5K9_9APHY</name>
<evidence type="ECO:0000256" key="6">
    <source>
        <dbReference type="SAM" id="MobiDB-lite"/>
    </source>
</evidence>
<reference evidence="8" key="1">
    <citation type="submission" date="2019-10" db="EMBL/GenBank/DDBJ databases">
        <authorList>
            <person name="Nor Muhammad N."/>
        </authorList>
    </citation>
    <scope>NUCLEOTIDE SEQUENCE</scope>
</reference>
<dbReference type="Pfam" id="PF01217">
    <property type="entry name" value="Clat_adaptor_s"/>
    <property type="match status" value="1"/>
</dbReference>
<evidence type="ECO:0000256" key="1">
    <source>
        <dbReference type="ARBA" id="ARBA00004308"/>
    </source>
</evidence>
<dbReference type="InterPro" id="IPR016635">
    <property type="entry name" value="AP_complex_ssu"/>
</dbReference>
<keyword evidence="4" id="KW-0653">Protein transport</keyword>
<dbReference type="GO" id="GO:0016192">
    <property type="term" value="P:vesicle-mediated transport"/>
    <property type="evidence" value="ECO:0007669"/>
    <property type="project" value="InterPro"/>
</dbReference>
<gene>
    <name evidence="8" type="primary">A0A0D2YG10</name>
</gene>
<dbReference type="PANTHER" id="PTHR11753">
    <property type="entry name" value="ADAPTOR COMPLEXES SMALL SUBUNIT FAMILY"/>
    <property type="match status" value="1"/>
</dbReference>
<evidence type="ECO:0000313" key="8">
    <source>
        <dbReference type="EMBL" id="VWP01407.1"/>
    </source>
</evidence>
<dbReference type="GO" id="GO:0006886">
    <property type="term" value="P:intracellular protein transport"/>
    <property type="evidence" value="ECO:0007669"/>
    <property type="project" value="InterPro"/>
</dbReference>
<protein>
    <submittedName>
        <fullName evidence="8">Reducing polyketide synthase FUB1 )</fullName>
        <ecNumber evidence="8">2.3.1.-</ecNumber>
    </submittedName>
</protein>